<dbReference type="Pfam" id="PF12896">
    <property type="entry name" value="ANAPC4"/>
    <property type="match status" value="1"/>
</dbReference>
<reference evidence="9 10" key="1">
    <citation type="submission" date="2024-03" db="EMBL/GenBank/DDBJ databases">
        <title>Genome-scale model development and genomic sequencing of the oleaginous clade Lipomyces.</title>
        <authorList>
            <consortium name="Lawrence Berkeley National Laboratory"/>
            <person name="Czajka J.J."/>
            <person name="Han Y."/>
            <person name="Kim J."/>
            <person name="Mondo S.J."/>
            <person name="Hofstad B.A."/>
            <person name="Robles A."/>
            <person name="Haridas S."/>
            <person name="Riley R."/>
            <person name="LaButti K."/>
            <person name="Pangilinan J."/>
            <person name="Andreopoulos W."/>
            <person name="Lipzen A."/>
            <person name="Yan J."/>
            <person name="Wang M."/>
            <person name="Ng V."/>
            <person name="Grigoriev I.V."/>
            <person name="Spatafora J.W."/>
            <person name="Magnuson J.K."/>
            <person name="Baker S.E."/>
            <person name="Pomraning K.R."/>
        </authorList>
    </citation>
    <scope>NUCLEOTIDE SEQUENCE [LARGE SCALE GENOMIC DNA]</scope>
    <source>
        <strain evidence="9 10">Phaff 52-87</strain>
    </source>
</reference>
<keyword evidence="4" id="KW-0833">Ubl conjugation pathway</keyword>
<keyword evidence="5" id="KW-0131">Cell cycle</keyword>
<keyword evidence="3" id="KW-0498">Mitosis</keyword>
<evidence type="ECO:0000256" key="3">
    <source>
        <dbReference type="ARBA" id="ARBA00022776"/>
    </source>
</evidence>
<dbReference type="RefSeq" id="XP_064766838.1">
    <property type="nucleotide sequence ID" value="XM_064915258.1"/>
</dbReference>
<feature type="domain" description="Anaphase-promoting complex subunit 4-like WD40" evidence="7">
    <location>
        <begin position="39"/>
        <end position="126"/>
    </location>
</feature>
<dbReference type="Gene3D" id="2.130.10.10">
    <property type="entry name" value="YVTN repeat-like/Quinoprotein amine dehydrogenase"/>
    <property type="match status" value="1"/>
</dbReference>
<name>A0ABR1F1T9_9ASCO</name>
<accession>A0ABR1F1T9</accession>
<dbReference type="EMBL" id="JBBJBU010000010">
    <property type="protein sequence ID" value="KAK7203805.1"/>
    <property type="molecule type" value="Genomic_DNA"/>
</dbReference>
<evidence type="ECO:0000313" key="9">
    <source>
        <dbReference type="EMBL" id="KAK7203805.1"/>
    </source>
</evidence>
<dbReference type="Proteomes" id="UP001498771">
    <property type="component" value="Unassembled WGS sequence"/>
</dbReference>
<proteinExistence type="predicted"/>
<keyword evidence="10" id="KW-1185">Reference proteome</keyword>
<keyword evidence="6" id="KW-0853">WD repeat</keyword>
<dbReference type="InterPro" id="IPR024790">
    <property type="entry name" value="APC4_long_dom"/>
</dbReference>
<dbReference type="GeneID" id="90040770"/>
<gene>
    <name evidence="9" type="ORF">BZA70DRAFT_61009</name>
</gene>
<dbReference type="InterPro" id="IPR015943">
    <property type="entry name" value="WD40/YVTN_repeat-like_dom_sf"/>
</dbReference>
<dbReference type="InterPro" id="IPR024977">
    <property type="entry name" value="Apc4-like_WD40_dom"/>
</dbReference>
<dbReference type="PANTHER" id="PTHR13260">
    <property type="entry name" value="ANAPHASE PROMOTING COMPLEX SUBUNIT 4 APC4"/>
    <property type="match status" value="1"/>
</dbReference>
<evidence type="ECO:0000256" key="4">
    <source>
        <dbReference type="ARBA" id="ARBA00022786"/>
    </source>
</evidence>
<evidence type="ECO:0000313" key="10">
    <source>
        <dbReference type="Proteomes" id="UP001498771"/>
    </source>
</evidence>
<sequence>MADASDEAAGHQAASAAPQAFRVLYEKLLQVPVETSLFSWCPTMDLMTFSPDPKTIMLYRITGQLVWRMTLKGANAKILKLAWKPDGKLLALGCADGSVRICDPNNGKLLHQRTSPSAVVCLNWVSESKEAIRTRSSTKFDNLINVDVTSIIPKLSPIPASLAPDSLFATKFVMDSVINTRFDTDSPVPIDILVSGEAAGNVLFNIFGNFTIANLPFPPRLQLTAIDHCTTDNLSFHGFLARMVSGGIVLLPLRVHFIRRFGADLALISFSSTRIKALMDYISNVTDAILSEFSNVLKPLRALMVSLEEALQACADDSPVDARLLETLLFGVPSESMKKFLADSVSERLVKAWKKSAGTGYENIRKLVAESLIPACERAVVMLTRICGLAEWRERGTHLGLNVEAIENIISRLQEFMTAAHRLLWETNTEYDYFKNFVGWFKYMLDEMSSTEVPDEEVDTKIESTKVATFITEYLGAPTVKQFFSSYAEPVLAASKSQPIDSGTPDWAKNDSSGRKIFNQDFQPVELRTMIKDLDKLCVHAFTESANAMKKHAVFGSPLRIKDNCNLKKMQACTRVVAGEGDGSELFVAISFDVDAEAIMMIKVQILKHHNELTKPQIHASLLSCAGQRLQSMTFVDDEKMMFLFHATSPDSSSPPQASLCTFTTSDAFPDASLVATDILSDGDLYHYLTSERERLVPEWADRRAFTEEFVPVALAVNGRPGRRVAAVLADDRQRYMVFDIDDNEEDEEEEGDDMPVD</sequence>
<evidence type="ECO:0000259" key="8">
    <source>
        <dbReference type="Pfam" id="PF12896"/>
    </source>
</evidence>
<dbReference type="InterPro" id="IPR024789">
    <property type="entry name" value="APC4"/>
</dbReference>
<dbReference type="PANTHER" id="PTHR13260:SF0">
    <property type="entry name" value="ANAPHASE-PROMOTING COMPLEX SUBUNIT 4"/>
    <property type="match status" value="1"/>
</dbReference>
<dbReference type="Pfam" id="PF12894">
    <property type="entry name" value="ANAPC4_WD40"/>
    <property type="match status" value="1"/>
</dbReference>
<evidence type="ECO:0000256" key="5">
    <source>
        <dbReference type="ARBA" id="ARBA00023306"/>
    </source>
</evidence>
<dbReference type="SMART" id="SM00320">
    <property type="entry name" value="WD40"/>
    <property type="match status" value="1"/>
</dbReference>
<feature type="repeat" description="WD" evidence="6">
    <location>
        <begin position="71"/>
        <end position="112"/>
    </location>
</feature>
<evidence type="ECO:0000256" key="2">
    <source>
        <dbReference type="ARBA" id="ARBA00022618"/>
    </source>
</evidence>
<organism evidence="9 10">
    <name type="scientific">Myxozyma melibiosi</name>
    <dbReference type="NCBI Taxonomy" id="54550"/>
    <lineage>
        <taxon>Eukaryota</taxon>
        <taxon>Fungi</taxon>
        <taxon>Dikarya</taxon>
        <taxon>Ascomycota</taxon>
        <taxon>Saccharomycotina</taxon>
        <taxon>Lipomycetes</taxon>
        <taxon>Lipomycetales</taxon>
        <taxon>Lipomycetaceae</taxon>
        <taxon>Myxozyma</taxon>
    </lineage>
</organism>
<dbReference type="PROSITE" id="PS50082">
    <property type="entry name" value="WD_REPEATS_2"/>
    <property type="match status" value="1"/>
</dbReference>
<dbReference type="SUPFAM" id="SSF50978">
    <property type="entry name" value="WD40 repeat-like"/>
    <property type="match status" value="1"/>
</dbReference>
<comment type="caution">
    <text evidence="9">The sequence shown here is derived from an EMBL/GenBank/DDBJ whole genome shotgun (WGS) entry which is preliminary data.</text>
</comment>
<evidence type="ECO:0000256" key="1">
    <source>
        <dbReference type="ARBA" id="ARBA00016067"/>
    </source>
</evidence>
<keyword evidence="2" id="KW-0132">Cell division</keyword>
<dbReference type="InterPro" id="IPR036322">
    <property type="entry name" value="WD40_repeat_dom_sf"/>
</dbReference>
<dbReference type="InterPro" id="IPR001680">
    <property type="entry name" value="WD40_rpt"/>
</dbReference>
<protein>
    <recommendedName>
        <fullName evidence="1">Anaphase-promoting complex subunit 4</fullName>
    </recommendedName>
</protein>
<evidence type="ECO:0000256" key="6">
    <source>
        <dbReference type="PROSITE-ProRule" id="PRU00221"/>
    </source>
</evidence>
<evidence type="ECO:0000259" key="7">
    <source>
        <dbReference type="Pfam" id="PF12894"/>
    </source>
</evidence>
<feature type="domain" description="Anaphase-promoting complex subunit 4 long" evidence="8">
    <location>
        <begin position="250"/>
        <end position="450"/>
    </location>
</feature>